<keyword evidence="3" id="KW-1185">Reference proteome</keyword>
<dbReference type="EMBL" id="JANLCJ010000012">
    <property type="protein sequence ID" value="MCS5736175.1"/>
    <property type="molecule type" value="Genomic_DNA"/>
</dbReference>
<evidence type="ECO:0008006" key="4">
    <source>
        <dbReference type="Google" id="ProtNLM"/>
    </source>
</evidence>
<organism evidence="2 3">
    <name type="scientific">Herbiconiux daphne</name>
    <dbReference type="NCBI Taxonomy" id="2970914"/>
    <lineage>
        <taxon>Bacteria</taxon>
        <taxon>Bacillati</taxon>
        <taxon>Actinomycetota</taxon>
        <taxon>Actinomycetes</taxon>
        <taxon>Micrococcales</taxon>
        <taxon>Microbacteriaceae</taxon>
        <taxon>Herbiconiux</taxon>
    </lineage>
</organism>
<dbReference type="Proteomes" id="UP001165586">
    <property type="component" value="Unassembled WGS sequence"/>
</dbReference>
<evidence type="ECO:0000256" key="1">
    <source>
        <dbReference type="SAM" id="MobiDB-lite"/>
    </source>
</evidence>
<evidence type="ECO:0000313" key="3">
    <source>
        <dbReference type="Proteomes" id="UP001165586"/>
    </source>
</evidence>
<name>A0ABT2H8A1_9MICO</name>
<dbReference type="RefSeq" id="WP_259541973.1">
    <property type="nucleotide sequence ID" value="NZ_JANLCJ010000012.1"/>
</dbReference>
<accession>A0ABT2H8A1</accession>
<feature type="region of interest" description="Disordered" evidence="1">
    <location>
        <begin position="248"/>
        <end position="271"/>
    </location>
</feature>
<proteinExistence type="predicted"/>
<gene>
    <name evidence="2" type="ORF">N1032_20760</name>
</gene>
<sequence>MKTTKSRRFTGSAREMLRPDIMPVLSAGRHRSPRSGACFMEFASFLAGERWSDHPSCTHAGLAHMARAVNDLTSNEGRSKLAPLIPSVIGLTSDDPRLDSIIAITAASAAIPIASIDRQHALAVGALVCQEALTKSGGSEWVDVDQQLQAALDEAPEAEAWARRFLDRNLRWRRAEISARQTHVTIAMAVDGVRSACAPYPDDRLYALLASTIELCTTFVQKEREKAAAGSVPETAVAASVSPSVETVSVAPASASQPRVSESRTSSLSSS</sequence>
<reference evidence="2" key="1">
    <citation type="submission" date="2022-08" db="EMBL/GenBank/DDBJ databases">
        <authorList>
            <person name="Deng Y."/>
            <person name="Han X.-F."/>
            <person name="Zhang Y.-Q."/>
        </authorList>
    </citation>
    <scope>NUCLEOTIDE SEQUENCE</scope>
    <source>
        <strain evidence="2">CPCC 203386</strain>
    </source>
</reference>
<comment type="caution">
    <text evidence="2">The sequence shown here is derived from an EMBL/GenBank/DDBJ whole genome shotgun (WGS) entry which is preliminary data.</text>
</comment>
<evidence type="ECO:0000313" key="2">
    <source>
        <dbReference type="EMBL" id="MCS5736175.1"/>
    </source>
</evidence>
<protein>
    <recommendedName>
        <fullName evidence="4">DUF222 domain-containing protein</fullName>
    </recommendedName>
</protein>